<evidence type="ECO:0000256" key="6">
    <source>
        <dbReference type="ARBA" id="ARBA00034115"/>
    </source>
</evidence>
<dbReference type="FunCoup" id="R7TII9">
    <property type="interactions" value="361"/>
</dbReference>
<dbReference type="PANTHER" id="PTHR11482">
    <property type="entry name" value="ARGININE/DIAMINOPIMELATE/ORNITHINE DECARBOXYLASE"/>
    <property type="match status" value="1"/>
</dbReference>
<comment type="subunit">
    <text evidence="9">Homodimer. Only the dimer is catalytically active, as the active sites are constructed of residues from both monomers.</text>
</comment>
<dbReference type="InterPro" id="IPR009006">
    <property type="entry name" value="Ala_racemase/Decarboxylase_C"/>
</dbReference>
<dbReference type="PROSITE" id="PS00878">
    <property type="entry name" value="ODR_DC_2_1"/>
    <property type="match status" value="1"/>
</dbReference>
<evidence type="ECO:0000256" key="4">
    <source>
        <dbReference type="ARBA" id="ARBA00023115"/>
    </source>
</evidence>
<evidence type="ECO:0000256" key="3">
    <source>
        <dbReference type="ARBA" id="ARBA00022898"/>
    </source>
</evidence>
<dbReference type="Proteomes" id="UP000014760">
    <property type="component" value="Unassembled WGS sequence"/>
</dbReference>
<dbReference type="FunFam" id="3.20.20.10:FF:000005">
    <property type="entry name" value="Ornithine decarboxylase"/>
    <property type="match status" value="1"/>
</dbReference>
<dbReference type="InterPro" id="IPR022644">
    <property type="entry name" value="De-COase2_N"/>
</dbReference>
<dbReference type="SUPFAM" id="SSF50621">
    <property type="entry name" value="Alanine racemase C-terminal domain-like"/>
    <property type="match status" value="1"/>
</dbReference>
<reference evidence="14" key="3">
    <citation type="submission" date="2015-06" db="UniProtKB">
        <authorList>
            <consortium name="EnsemblMetazoa"/>
        </authorList>
    </citation>
    <scope>IDENTIFICATION</scope>
</reference>
<comment type="similarity">
    <text evidence="2">Belongs to the Orn/Lys/Arg decarboxylase class-II family.</text>
</comment>
<comment type="function">
    <text evidence="8">Catalyzes the first and rate-limiting step of polyamine biosynthesis that converts ornithine into putrescine, which is the precursor for the polyamines, spermidine and spermine. Polyamines are essential for cell proliferation and are implicated in cellular processes, ranging from DNA replication to apoptosis.</text>
</comment>
<evidence type="ECO:0000256" key="5">
    <source>
        <dbReference type="ARBA" id="ARBA00023239"/>
    </source>
</evidence>
<feature type="active site" description="Proton donor" evidence="11">
    <location>
        <position position="363"/>
    </location>
</feature>
<proteinExistence type="inferred from homology"/>
<dbReference type="EMBL" id="AMQN01014090">
    <property type="status" value="NOT_ANNOTATED_CDS"/>
    <property type="molecule type" value="Genomic_DNA"/>
</dbReference>
<name>R7TII9_CAPTE</name>
<dbReference type="InterPro" id="IPR029066">
    <property type="entry name" value="PLP-binding_barrel"/>
</dbReference>
<evidence type="ECO:0000256" key="11">
    <source>
        <dbReference type="PIRSR" id="PIRSR600183-50"/>
    </source>
</evidence>
<dbReference type="GO" id="GO:0005737">
    <property type="term" value="C:cytoplasm"/>
    <property type="evidence" value="ECO:0007669"/>
    <property type="project" value="TreeGrafter"/>
</dbReference>
<dbReference type="GO" id="GO:0004586">
    <property type="term" value="F:ornithine decarboxylase activity"/>
    <property type="evidence" value="ECO:0007669"/>
    <property type="project" value="UniProtKB-EC"/>
</dbReference>
<evidence type="ECO:0000259" key="12">
    <source>
        <dbReference type="Pfam" id="PF02784"/>
    </source>
</evidence>
<reference evidence="13 15" key="2">
    <citation type="journal article" date="2013" name="Nature">
        <title>Insights into bilaterian evolution from three spiralian genomes.</title>
        <authorList>
            <person name="Simakov O."/>
            <person name="Marletaz F."/>
            <person name="Cho S.J."/>
            <person name="Edsinger-Gonzales E."/>
            <person name="Havlak P."/>
            <person name="Hellsten U."/>
            <person name="Kuo D.H."/>
            <person name="Larsson T."/>
            <person name="Lv J."/>
            <person name="Arendt D."/>
            <person name="Savage R."/>
            <person name="Osoegawa K."/>
            <person name="de Jong P."/>
            <person name="Grimwood J."/>
            <person name="Chapman J.A."/>
            <person name="Shapiro H."/>
            <person name="Aerts A."/>
            <person name="Otillar R.P."/>
            <person name="Terry A.Y."/>
            <person name="Boore J.L."/>
            <person name="Grigoriev I.V."/>
            <person name="Lindberg D.R."/>
            <person name="Seaver E.C."/>
            <person name="Weisblat D.A."/>
            <person name="Putnam N.H."/>
            <person name="Rokhsar D.S."/>
        </authorList>
    </citation>
    <scope>NUCLEOTIDE SEQUENCE</scope>
    <source>
        <strain evidence="13 15">I ESC-2004</strain>
    </source>
</reference>
<evidence type="ECO:0000313" key="14">
    <source>
        <dbReference type="EnsemblMetazoa" id="CapteP164026"/>
    </source>
</evidence>
<comment type="pathway">
    <text evidence="6">Amine and polyamine biosynthesis; putrescine biosynthesis via L-ornithine pathway; putrescine from L-ornithine: step 1/1.</text>
</comment>
<dbReference type="STRING" id="283909.R7TII9"/>
<dbReference type="FunFam" id="2.40.37.10:FF:000005">
    <property type="entry name" value="Ornithine decarboxylase"/>
    <property type="match status" value="1"/>
</dbReference>
<dbReference type="CDD" id="cd00622">
    <property type="entry name" value="PLPDE_III_ODC"/>
    <property type="match status" value="1"/>
</dbReference>
<dbReference type="EnsemblMetazoa" id="CapteT164026">
    <property type="protein sequence ID" value="CapteP164026"/>
    <property type="gene ID" value="CapteG164026"/>
</dbReference>
<dbReference type="PANTHER" id="PTHR11482:SF6">
    <property type="entry name" value="ORNITHINE DECARBOXYLASE 1-RELATED"/>
    <property type="match status" value="1"/>
</dbReference>
<dbReference type="Gene3D" id="3.20.20.10">
    <property type="entry name" value="Alanine racemase"/>
    <property type="match status" value="1"/>
</dbReference>
<evidence type="ECO:0000256" key="9">
    <source>
        <dbReference type="ARBA" id="ARBA00046672"/>
    </source>
</evidence>
<organism evidence="13">
    <name type="scientific">Capitella teleta</name>
    <name type="common">Polychaete worm</name>
    <dbReference type="NCBI Taxonomy" id="283909"/>
    <lineage>
        <taxon>Eukaryota</taxon>
        <taxon>Metazoa</taxon>
        <taxon>Spiralia</taxon>
        <taxon>Lophotrochozoa</taxon>
        <taxon>Annelida</taxon>
        <taxon>Polychaeta</taxon>
        <taxon>Sedentaria</taxon>
        <taxon>Scolecida</taxon>
        <taxon>Capitellidae</taxon>
        <taxon>Capitella</taxon>
    </lineage>
</organism>
<comment type="catalytic activity">
    <reaction evidence="10">
        <text>L-ornithine + H(+) = putrescine + CO2</text>
        <dbReference type="Rhea" id="RHEA:22964"/>
        <dbReference type="ChEBI" id="CHEBI:15378"/>
        <dbReference type="ChEBI" id="CHEBI:16526"/>
        <dbReference type="ChEBI" id="CHEBI:46911"/>
        <dbReference type="ChEBI" id="CHEBI:326268"/>
        <dbReference type="EC" id="4.1.1.17"/>
    </reaction>
</comment>
<dbReference type="InterPro" id="IPR000183">
    <property type="entry name" value="Orn/DAP/Arg_de-COase"/>
</dbReference>
<evidence type="ECO:0000256" key="10">
    <source>
        <dbReference type="ARBA" id="ARBA00049127"/>
    </source>
</evidence>
<dbReference type="EMBL" id="KB310730">
    <property type="protein sequence ID" value="ELT90895.1"/>
    <property type="molecule type" value="Genomic_DNA"/>
</dbReference>
<evidence type="ECO:0000256" key="2">
    <source>
        <dbReference type="ARBA" id="ARBA00008872"/>
    </source>
</evidence>
<dbReference type="GO" id="GO:0033387">
    <property type="term" value="P:putrescine biosynthetic process from arginine, via ornithine"/>
    <property type="evidence" value="ECO:0007669"/>
    <property type="project" value="TreeGrafter"/>
</dbReference>
<comment type="cofactor">
    <cofactor evidence="1 11">
        <name>pyridoxal 5'-phosphate</name>
        <dbReference type="ChEBI" id="CHEBI:597326"/>
    </cofactor>
</comment>
<dbReference type="InterPro" id="IPR002433">
    <property type="entry name" value="Orn_de-COase"/>
</dbReference>
<dbReference type="InterPro" id="IPR022653">
    <property type="entry name" value="De-COase2_pyr-phos_BS"/>
</dbReference>
<gene>
    <name evidence="13" type="ORF">CAPTEDRAFT_164026</name>
</gene>
<keyword evidence="3 11" id="KW-0663">Pyridoxal phosphate</keyword>
<reference evidence="15" key="1">
    <citation type="submission" date="2012-12" db="EMBL/GenBank/DDBJ databases">
        <authorList>
            <person name="Hellsten U."/>
            <person name="Grimwood J."/>
            <person name="Chapman J.A."/>
            <person name="Shapiro H."/>
            <person name="Aerts A."/>
            <person name="Otillar R.P."/>
            <person name="Terry A.Y."/>
            <person name="Boore J.L."/>
            <person name="Simakov O."/>
            <person name="Marletaz F."/>
            <person name="Cho S.-J."/>
            <person name="Edsinger-Gonzales E."/>
            <person name="Havlak P."/>
            <person name="Kuo D.-H."/>
            <person name="Larsson T."/>
            <person name="Lv J."/>
            <person name="Arendt D."/>
            <person name="Savage R."/>
            <person name="Osoegawa K."/>
            <person name="de Jong P."/>
            <person name="Lindberg D.R."/>
            <person name="Seaver E.C."/>
            <person name="Weisblat D.A."/>
            <person name="Putnam N.H."/>
            <person name="Grigoriev I.V."/>
            <person name="Rokhsar D.S."/>
        </authorList>
    </citation>
    <scope>NUCLEOTIDE SEQUENCE</scope>
    <source>
        <strain evidence="15">I ESC-2004</strain>
    </source>
</reference>
<sequence>MKQNLKNTKLNVELTKDIINENFISAKINSRGREDKDDAFFIADLSDIVRKYKTWKRELPRVEPFYAVKCNDNAGVLSVLAELGTGFDCASKAEVSKIMGLKVSPSRVIYANPCKQSSHIRYAAKNDVALMTFDNISELHKVKANHPNAKLVVRILPPDGTKAQCELGMKFGAHPKDVPKLLKTAKDLGLNVVGVSFHVGSGCYDPTAFPAAVASARAVFDMGETAGFHFDLLDIGGGFPGQKSAKISFEAICGPLRSALDAYFPESKGVRIIAEPGRFFVASAFTLAVNIIAKRAVVGEEIADDYTSSGDVEPKFMYYVNDGVYGSFNCLLFDHAEVVPQLVHAEEYADEPLFTCSIWGPTCDGIDCISDETQLPEMFSGDWLIFRDMGAYTMCAASSFNGMPKPRSYYVMQDSAWVQMQQHMNDVEMRPRTFSSSKCPMKEFSSSPHAESEVHVDI</sequence>
<evidence type="ECO:0000256" key="8">
    <source>
        <dbReference type="ARBA" id="ARBA00037173"/>
    </source>
</evidence>
<evidence type="ECO:0000313" key="13">
    <source>
        <dbReference type="EMBL" id="ELT90895.1"/>
    </source>
</evidence>
<dbReference type="EC" id="4.1.1.17" evidence="7"/>
<evidence type="ECO:0000313" key="15">
    <source>
        <dbReference type="Proteomes" id="UP000014760"/>
    </source>
</evidence>
<dbReference type="OMA" id="AYCRSMA"/>
<protein>
    <recommendedName>
        <fullName evidence="7">ornithine decarboxylase</fullName>
        <ecNumber evidence="7">4.1.1.17</ecNumber>
    </recommendedName>
</protein>
<dbReference type="Pfam" id="PF02784">
    <property type="entry name" value="Orn_Arg_deC_N"/>
    <property type="match status" value="1"/>
</dbReference>
<evidence type="ECO:0000256" key="7">
    <source>
        <dbReference type="ARBA" id="ARBA00034138"/>
    </source>
</evidence>
<dbReference type="OrthoDB" id="5034579at2759"/>
<accession>R7TII9</accession>
<dbReference type="AlphaFoldDB" id="R7TII9"/>
<evidence type="ECO:0000256" key="1">
    <source>
        <dbReference type="ARBA" id="ARBA00001933"/>
    </source>
</evidence>
<dbReference type="HOGENOM" id="CLU_026444_1_2_1"/>
<feature type="domain" description="Orn/DAP/Arg decarboxylase 2 N-terminal" evidence="12">
    <location>
        <begin position="45"/>
        <end position="282"/>
    </location>
</feature>
<feature type="modified residue" description="N6-(pyridoxal phosphate)lysine" evidence="11">
    <location>
        <position position="69"/>
    </location>
</feature>
<dbReference type="SUPFAM" id="SSF51419">
    <property type="entry name" value="PLP-binding barrel"/>
    <property type="match status" value="1"/>
</dbReference>
<dbReference type="PRINTS" id="PR01182">
    <property type="entry name" value="ORNDCRBXLASE"/>
</dbReference>
<keyword evidence="15" id="KW-1185">Reference proteome</keyword>
<dbReference type="PRINTS" id="PR01179">
    <property type="entry name" value="ODADCRBXLASE"/>
</dbReference>
<keyword evidence="4" id="KW-0620">Polyamine biosynthesis</keyword>
<keyword evidence="5" id="KW-0456">Lyase</keyword>
<dbReference type="Gene3D" id="2.40.37.10">
    <property type="entry name" value="Lyase, Ornithine Decarboxylase, Chain A, domain 1"/>
    <property type="match status" value="1"/>
</dbReference>